<accession>A0A916JN29</accession>
<dbReference type="Pfam" id="PF02684">
    <property type="entry name" value="LpxB"/>
    <property type="match status" value="1"/>
</dbReference>
<evidence type="ECO:0000256" key="3">
    <source>
        <dbReference type="ARBA" id="ARBA00020902"/>
    </source>
</evidence>
<dbReference type="EC" id="2.4.1.182" evidence="2 10"/>
<evidence type="ECO:0000256" key="10">
    <source>
        <dbReference type="NCBIfam" id="TIGR00215"/>
    </source>
</evidence>
<proteinExistence type="predicted"/>
<evidence type="ECO:0000256" key="7">
    <source>
        <dbReference type="ARBA" id="ARBA00022679"/>
    </source>
</evidence>
<keyword evidence="5" id="KW-0441">Lipid A biosynthesis</keyword>
<dbReference type="NCBIfam" id="TIGR00215">
    <property type="entry name" value="lpxB"/>
    <property type="match status" value="1"/>
</dbReference>
<dbReference type="RefSeq" id="WP_258543814.1">
    <property type="nucleotide sequence ID" value="NZ_OU015584.1"/>
</dbReference>
<evidence type="ECO:0000256" key="5">
    <source>
        <dbReference type="ARBA" id="ARBA00022556"/>
    </source>
</evidence>
<dbReference type="PANTHER" id="PTHR30372:SF4">
    <property type="entry name" value="LIPID-A-DISACCHARIDE SYNTHASE, MITOCHONDRIAL-RELATED"/>
    <property type="match status" value="1"/>
</dbReference>
<comment type="function">
    <text evidence="1">Condensation of UDP-2,3-diacylglucosamine and 2,3-diacylglucosamine-1-phosphate to form lipid A disaccharide, a precursor of lipid A, a phosphorylated glycolipid that anchors the lipopolysaccharide to the outer membrane of the cell.</text>
</comment>
<keyword evidence="4" id="KW-0444">Lipid biosynthesis</keyword>
<dbReference type="PANTHER" id="PTHR30372">
    <property type="entry name" value="LIPID-A-DISACCHARIDE SYNTHASE"/>
    <property type="match status" value="1"/>
</dbReference>
<evidence type="ECO:0000256" key="4">
    <source>
        <dbReference type="ARBA" id="ARBA00022516"/>
    </source>
</evidence>
<protein>
    <recommendedName>
        <fullName evidence="3 10">Lipid-A-disaccharide synthase</fullName>
        <ecNumber evidence="2 10">2.4.1.182</ecNumber>
    </recommendedName>
</protein>
<dbReference type="GO" id="GO:0005543">
    <property type="term" value="F:phospholipid binding"/>
    <property type="evidence" value="ECO:0007669"/>
    <property type="project" value="TreeGrafter"/>
</dbReference>
<keyword evidence="6 11" id="KW-0328">Glycosyltransferase</keyword>
<dbReference type="SUPFAM" id="SSF53756">
    <property type="entry name" value="UDP-Glycosyltransferase/glycogen phosphorylase"/>
    <property type="match status" value="1"/>
</dbReference>
<dbReference type="KEGG" id="ptan:CRYO30217_02338"/>
<keyword evidence="8" id="KW-0443">Lipid metabolism</keyword>
<dbReference type="EMBL" id="OU015584">
    <property type="protein sequence ID" value="CAG5083953.1"/>
    <property type="molecule type" value="Genomic_DNA"/>
</dbReference>
<evidence type="ECO:0000256" key="2">
    <source>
        <dbReference type="ARBA" id="ARBA00012687"/>
    </source>
</evidence>
<name>A0A916JN29_9FLAO</name>
<evidence type="ECO:0000313" key="12">
    <source>
        <dbReference type="Proteomes" id="UP000683507"/>
    </source>
</evidence>
<comment type="catalytic activity">
    <reaction evidence="9">
        <text>a lipid X + a UDP-2-N,3-O-bis[(3R)-3-hydroxyacyl]-alpha-D-glucosamine = a lipid A disaccharide + UDP + H(+)</text>
        <dbReference type="Rhea" id="RHEA:67828"/>
        <dbReference type="ChEBI" id="CHEBI:15378"/>
        <dbReference type="ChEBI" id="CHEBI:58223"/>
        <dbReference type="ChEBI" id="CHEBI:137748"/>
        <dbReference type="ChEBI" id="CHEBI:176338"/>
        <dbReference type="ChEBI" id="CHEBI:176343"/>
        <dbReference type="EC" id="2.4.1.182"/>
    </reaction>
</comment>
<sequence>MKKLFIISGEASGDLHGSNLIKALKQNAEIEIQAWGGDLMEAAGAKVLKHYKELAFMGFWEVISNIRTISKNFKLCKEQILDFKPDAVVFIDYPGFNLRMAKFCKEHGIKTLYYISPQVWAWKQNRVKKIKAFVDKMYVILPFEKEFYDQFNYEVDFVGHPLIDAIEDFKNRAKPADVFRATNGLDDRPVIALLPGSRNQEIKVKLPLMLSVVKEFKDYQFVIAGAPSKDKAFYQEFLGEGNVALVENDTYNLLNNSFAALVTSGTATLETALFKVPQVVCYKGSSISYHIAKRVIKVKYISLVNLIQDEEVVTELIQGELTTPNIKTELIKITSGKKREKMLTNYDELIKNCGGVGASAHTAQLIINEIS</sequence>
<evidence type="ECO:0000256" key="1">
    <source>
        <dbReference type="ARBA" id="ARBA00002056"/>
    </source>
</evidence>
<dbReference type="GO" id="GO:0009245">
    <property type="term" value="P:lipid A biosynthetic process"/>
    <property type="evidence" value="ECO:0007669"/>
    <property type="project" value="UniProtKB-UniRule"/>
</dbReference>
<dbReference type="GO" id="GO:0016020">
    <property type="term" value="C:membrane"/>
    <property type="evidence" value="ECO:0007669"/>
    <property type="project" value="GOC"/>
</dbReference>
<evidence type="ECO:0000256" key="8">
    <source>
        <dbReference type="ARBA" id="ARBA00023098"/>
    </source>
</evidence>
<organism evidence="11 12">
    <name type="scientific">Parvicella tangerina</name>
    <dbReference type="NCBI Taxonomy" id="2829795"/>
    <lineage>
        <taxon>Bacteria</taxon>
        <taxon>Pseudomonadati</taxon>
        <taxon>Bacteroidota</taxon>
        <taxon>Flavobacteriia</taxon>
        <taxon>Flavobacteriales</taxon>
        <taxon>Parvicellaceae</taxon>
        <taxon>Parvicella</taxon>
    </lineage>
</organism>
<evidence type="ECO:0000313" key="11">
    <source>
        <dbReference type="EMBL" id="CAG5083953.1"/>
    </source>
</evidence>
<dbReference type="GO" id="GO:0008915">
    <property type="term" value="F:lipid-A-disaccharide synthase activity"/>
    <property type="evidence" value="ECO:0007669"/>
    <property type="project" value="UniProtKB-UniRule"/>
</dbReference>
<evidence type="ECO:0000256" key="6">
    <source>
        <dbReference type="ARBA" id="ARBA00022676"/>
    </source>
</evidence>
<dbReference type="Proteomes" id="UP000683507">
    <property type="component" value="Chromosome"/>
</dbReference>
<keyword evidence="12" id="KW-1185">Reference proteome</keyword>
<keyword evidence="7 11" id="KW-0808">Transferase</keyword>
<dbReference type="AlphaFoldDB" id="A0A916JN29"/>
<reference evidence="11" key="1">
    <citation type="submission" date="2021-04" db="EMBL/GenBank/DDBJ databases">
        <authorList>
            <person name="Rodrigo-Torres L."/>
            <person name="Arahal R. D."/>
            <person name="Lucena T."/>
        </authorList>
    </citation>
    <scope>NUCLEOTIDE SEQUENCE</scope>
    <source>
        <strain evidence="11">AS29M-1</strain>
    </source>
</reference>
<dbReference type="InterPro" id="IPR003835">
    <property type="entry name" value="Glyco_trans_19"/>
</dbReference>
<gene>
    <name evidence="11" type="primary">lpxB</name>
    <name evidence="11" type="ORF">CRYO30217_02338</name>
</gene>
<evidence type="ECO:0000256" key="9">
    <source>
        <dbReference type="ARBA" id="ARBA00048975"/>
    </source>
</evidence>